<evidence type="ECO:0000256" key="12">
    <source>
        <dbReference type="ARBA" id="ARBA00024484"/>
    </source>
</evidence>
<evidence type="ECO:0000256" key="16">
    <source>
        <dbReference type="ARBA" id="ARBA00048666"/>
    </source>
</evidence>
<evidence type="ECO:0000256" key="6">
    <source>
        <dbReference type="ARBA" id="ARBA00022692"/>
    </source>
</evidence>
<dbReference type="PANTHER" id="PTHR43107">
    <property type="entry name" value="LONG-CHAIN FATTY ACID TRANSPORT PROTEIN"/>
    <property type="match status" value="1"/>
</dbReference>
<feature type="domain" description="AMP-dependent synthetase/ligase" evidence="18">
    <location>
        <begin position="84"/>
        <end position="431"/>
    </location>
</feature>
<dbReference type="GO" id="GO:0005789">
    <property type="term" value="C:endoplasmic reticulum membrane"/>
    <property type="evidence" value="ECO:0007669"/>
    <property type="project" value="TreeGrafter"/>
</dbReference>
<comment type="catalytic activity">
    <reaction evidence="12">
        <text>a long-chain fatty acid + ATP + CoA = a long-chain fatty acyl-CoA + AMP + diphosphate</text>
        <dbReference type="Rhea" id="RHEA:15421"/>
        <dbReference type="ChEBI" id="CHEBI:30616"/>
        <dbReference type="ChEBI" id="CHEBI:33019"/>
        <dbReference type="ChEBI" id="CHEBI:57287"/>
        <dbReference type="ChEBI" id="CHEBI:57560"/>
        <dbReference type="ChEBI" id="CHEBI:83139"/>
        <dbReference type="ChEBI" id="CHEBI:456215"/>
        <dbReference type="EC" id="6.2.1.3"/>
    </reaction>
    <physiologicalReaction direction="left-to-right" evidence="12">
        <dbReference type="Rhea" id="RHEA:15422"/>
    </physiologicalReaction>
</comment>
<dbReference type="GO" id="GO:0005324">
    <property type="term" value="F:long-chain fatty acid transmembrane transporter activity"/>
    <property type="evidence" value="ECO:0007669"/>
    <property type="project" value="TreeGrafter"/>
</dbReference>
<dbReference type="FunFam" id="3.40.50.12780:FF:000005">
    <property type="entry name" value="Solute carrier family 27 member 6"/>
    <property type="match status" value="1"/>
</dbReference>
<dbReference type="FunFam" id="3.30.300.30:FF:000002">
    <property type="entry name" value="Long-chain fatty acid transport protein 1"/>
    <property type="match status" value="1"/>
</dbReference>
<dbReference type="PANTHER" id="PTHR43107:SF15">
    <property type="entry name" value="FATTY ACID TRANSPORT PROTEIN 3, ISOFORM A"/>
    <property type="match status" value="1"/>
</dbReference>
<dbReference type="GO" id="GO:0004467">
    <property type="term" value="F:long-chain fatty acid-CoA ligase activity"/>
    <property type="evidence" value="ECO:0007669"/>
    <property type="project" value="UniProtKB-EC"/>
</dbReference>
<keyword evidence="11 17" id="KW-0472">Membrane</keyword>
<proteinExistence type="inferred from homology"/>
<evidence type="ECO:0000256" key="8">
    <source>
        <dbReference type="ARBA" id="ARBA00022832"/>
    </source>
</evidence>
<comment type="catalytic activity">
    <reaction evidence="16">
        <text>tetracosanoate + ATP + CoA = tetracosanoyl-CoA + AMP + diphosphate</text>
        <dbReference type="Rhea" id="RHEA:33639"/>
        <dbReference type="ChEBI" id="CHEBI:30616"/>
        <dbReference type="ChEBI" id="CHEBI:31014"/>
        <dbReference type="ChEBI" id="CHEBI:33019"/>
        <dbReference type="ChEBI" id="CHEBI:57287"/>
        <dbReference type="ChEBI" id="CHEBI:65052"/>
        <dbReference type="ChEBI" id="CHEBI:456215"/>
    </reaction>
    <physiologicalReaction direction="left-to-right" evidence="16">
        <dbReference type="Rhea" id="RHEA:33640"/>
    </physiologicalReaction>
</comment>
<dbReference type="Gene3D" id="3.30.300.30">
    <property type="match status" value="1"/>
</dbReference>
<dbReference type="SUPFAM" id="SSF56801">
    <property type="entry name" value="Acetyl-CoA synthetase-like"/>
    <property type="match status" value="1"/>
</dbReference>
<dbReference type="Pfam" id="PF13193">
    <property type="entry name" value="AMP-binding_C"/>
    <property type="match status" value="1"/>
</dbReference>
<evidence type="ECO:0000259" key="18">
    <source>
        <dbReference type="Pfam" id="PF00501"/>
    </source>
</evidence>
<accession>A0A0P4W404</accession>
<dbReference type="NCBIfam" id="NF006134">
    <property type="entry name" value="PRK08279.1"/>
    <property type="match status" value="1"/>
</dbReference>
<reference evidence="20" key="1">
    <citation type="submission" date="2015-09" db="EMBL/GenBank/DDBJ databases">
        <title>Scylla olivacea transcriptome.</title>
        <authorList>
            <person name="Ikhwanuddin M."/>
        </authorList>
    </citation>
    <scope>NUCLEOTIDE SEQUENCE</scope>
</reference>
<keyword evidence="10 17" id="KW-1133">Transmembrane helix</keyword>
<dbReference type="PROSITE" id="PS00455">
    <property type="entry name" value="AMP_BINDING"/>
    <property type="match status" value="1"/>
</dbReference>
<evidence type="ECO:0000259" key="19">
    <source>
        <dbReference type="Pfam" id="PF13193"/>
    </source>
</evidence>
<sequence>MWPSAIAVGVTSVLWYAINLNIYLVIALCSALYISLGGSLTIWQIYKTLPRDFKGLVRFIKLTVKLKHAQRNNLSVPKAFRIIASKNRNKVAFYFEEETWTFGQVDELSNRIGNYFASQGIKHGDSVAVFLENRVEYVCLWLGLTKIGAVPALINYNLRLEPLVHCIKVASCKAIVCGAEVQPAICDIFDREEISSLPIYVYGPREEEIAIQGGIDLDSVLPSAPTTVPPQLMNVNFIDNMVYIYTSGTTGLPKAAIIKHSRAFFAATGMGDMIGLTTSDIVYDPLPLYHTAGGILGVGQALFAGIPTVIRRKFSATQYWSDCIKYGCTAGQYIGEICRYLLNMPEKPEDSQHKLRIMFGNGLRPTIWEEFQKRFNVPKISEFYGSTEGNANIINIDGKVGAVGFVSVLFPAVYPVALLKVDEETREIVRDSNGLCIRCKPGEAGEFIGKIIQNDPIRDFHGYADQNATKKKVVKDVFKKGDFAFLSGDILVMDDEGYLYFKDRTGDTFRWKGENVSTIEVENIISRVTGLSDVIVYGVEVPGTEGRAGMAAILDREDALDLEHLYDGMAKSLASYARPLFIRTVKEMEMTGTFKLKKVTVQKEGFNINIIKDKVFFLDVKKRAYIPLTTDIYNKIISGEMRL</sequence>
<dbReference type="InterPro" id="IPR045851">
    <property type="entry name" value="AMP-bd_C_sf"/>
</dbReference>
<organism evidence="20">
    <name type="scientific">Scylla olivacea</name>
    <name type="common">Orange mud crab</name>
    <name type="synonym">Cancer olivacea</name>
    <dbReference type="NCBI Taxonomy" id="85551"/>
    <lineage>
        <taxon>Eukaryota</taxon>
        <taxon>Metazoa</taxon>
        <taxon>Ecdysozoa</taxon>
        <taxon>Arthropoda</taxon>
        <taxon>Crustacea</taxon>
        <taxon>Multicrustacea</taxon>
        <taxon>Malacostraca</taxon>
        <taxon>Eumalacostraca</taxon>
        <taxon>Eucarida</taxon>
        <taxon>Decapoda</taxon>
        <taxon>Pleocyemata</taxon>
        <taxon>Brachyura</taxon>
        <taxon>Eubrachyura</taxon>
        <taxon>Portunoidea</taxon>
        <taxon>Portunidae</taxon>
        <taxon>Portuninae</taxon>
        <taxon>Scylla</taxon>
    </lineage>
</organism>
<evidence type="ECO:0000256" key="10">
    <source>
        <dbReference type="ARBA" id="ARBA00022989"/>
    </source>
</evidence>
<feature type="transmembrane region" description="Helical" evidence="17">
    <location>
        <begin position="20"/>
        <end position="46"/>
    </location>
</feature>
<dbReference type="InterPro" id="IPR020845">
    <property type="entry name" value="AMP-binding_CS"/>
</dbReference>
<evidence type="ECO:0000256" key="7">
    <source>
        <dbReference type="ARBA" id="ARBA00022741"/>
    </source>
</evidence>
<keyword evidence="8" id="KW-0276">Fatty acid metabolism</keyword>
<keyword evidence="6 17" id="KW-0812">Transmembrane</keyword>
<dbReference type="InterPro" id="IPR042099">
    <property type="entry name" value="ANL_N_sf"/>
</dbReference>
<comment type="catalytic activity">
    <reaction evidence="14">
        <text>a very long-chain fatty acid + ATP + CoA = a very long-chain fatty acyl-CoA + AMP + diphosphate</text>
        <dbReference type="Rhea" id="RHEA:54536"/>
        <dbReference type="ChEBI" id="CHEBI:30616"/>
        <dbReference type="ChEBI" id="CHEBI:33019"/>
        <dbReference type="ChEBI" id="CHEBI:57287"/>
        <dbReference type="ChEBI" id="CHEBI:58950"/>
        <dbReference type="ChEBI" id="CHEBI:138261"/>
        <dbReference type="ChEBI" id="CHEBI:456215"/>
    </reaction>
    <physiologicalReaction direction="left-to-right" evidence="14">
        <dbReference type="Rhea" id="RHEA:54537"/>
    </physiologicalReaction>
</comment>
<dbReference type="AlphaFoldDB" id="A0A0P4W404"/>
<evidence type="ECO:0000256" key="4">
    <source>
        <dbReference type="ARBA" id="ARBA00022475"/>
    </source>
</evidence>
<dbReference type="InterPro" id="IPR025110">
    <property type="entry name" value="AMP-bd_C"/>
</dbReference>
<keyword evidence="8" id="KW-0443">Lipid metabolism</keyword>
<evidence type="ECO:0000313" key="20">
    <source>
        <dbReference type="EMBL" id="JAI60361.1"/>
    </source>
</evidence>
<dbReference type="Pfam" id="PF00501">
    <property type="entry name" value="AMP-binding"/>
    <property type="match status" value="1"/>
</dbReference>
<keyword evidence="4" id="KW-1003">Cell membrane</keyword>
<dbReference type="GO" id="GO:0005524">
    <property type="term" value="F:ATP binding"/>
    <property type="evidence" value="ECO:0007669"/>
    <property type="project" value="UniProtKB-KW"/>
</dbReference>
<protein>
    <recommendedName>
        <fullName evidence="13">long-chain-fatty-acid--CoA ligase</fullName>
        <ecNumber evidence="13">6.2.1.3</ecNumber>
    </recommendedName>
    <alternativeName>
        <fullName evidence="15">Long-chain-fatty-acid--CoA ligase</fullName>
    </alternativeName>
</protein>
<comment type="subcellular location">
    <subcellularLocation>
        <location evidence="1">Cell membrane</location>
        <topology evidence="1">Multi-pass membrane protein</topology>
    </subcellularLocation>
</comment>
<evidence type="ECO:0000256" key="5">
    <source>
        <dbReference type="ARBA" id="ARBA00022598"/>
    </source>
</evidence>
<dbReference type="GO" id="GO:0005886">
    <property type="term" value="C:plasma membrane"/>
    <property type="evidence" value="ECO:0007669"/>
    <property type="project" value="UniProtKB-SubCell"/>
</dbReference>
<feature type="domain" description="AMP-binding enzyme C-terminal" evidence="19">
    <location>
        <begin position="520"/>
        <end position="595"/>
    </location>
</feature>
<dbReference type="GO" id="GO:0044539">
    <property type="term" value="P:long-chain fatty acid import into cell"/>
    <property type="evidence" value="ECO:0007669"/>
    <property type="project" value="TreeGrafter"/>
</dbReference>
<keyword evidence="9" id="KW-0067">ATP-binding</keyword>
<keyword evidence="7" id="KW-0547">Nucleotide-binding</keyword>
<evidence type="ECO:0000256" key="2">
    <source>
        <dbReference type="ARBA" id="ARBA00006432"/>
    </source>
</evidence>
<name>A0A0P4W404_SCYOL</name>
<evidence type="ECO:0000256" key="9">
    <source>
        <dbReference type="ARBA" id="ARBA00022840"/>
    </source>
</evidence>
<evidence type="ECO:0000256" key="3">
    <source>
        <dbReference type="ARBA" id="ARBA00022448"/>
    </source>
</evidence>
<dbReference type="Gene3D" id="3.40.50.12780">
    <property type="entry name" value="N-terminal domain of ligase-like"/>
    <property type="match status" value="1"/>
</dbReference>
<evidence type="ECO:0000256" key="13">
    <source>
        <dbReference type="ARBA" id="ARBA00026121"/>
    </source>
</evidence>
<evidence type="ECO:0000256" key="14">
    <source>
        <dbReference type="ARBA" id="ARBA00036527"/>
    </source>
</evidence>
<evidence type="ECO:0000256" key="17">
    <source>
        <dbReference type="SAM" id="Phobius"/>
    </source>
</evidence>
<dbReference type="EMBL" id="GDRN01090980">
    <property type="protein sequence ID" value="JAI60360.1"/>
    <property type="molecule type" value="Transcribed_RNA"/>
</dbReference>
<dbReference type="EMBL" id="GDRN01090979">
    <property type="protein sequence ID" value="JAI60361.1"/>
    <property type="molecule type" value="Transcribed_RNA"/>
</dbReference>
<dbReference type="InterPro" id="IPR000873">
    <property type="entry name" value="AMP-dep_synth/lig_dom"/>
</dbReference>
<comment type="similarity">
    <text evidence="2">Belongs to the ATP-dependent AMP-binding enzyme family.</text>
</comment>
<dbReference type="EC" id="6.2.1.3" evidence="13"/>
<keyword evidence="5" id="KW-0436">Ligase</keyword>
<evidence type="ECO:0000256" key="15">
    <source>
        <dbReference type="ARBA" id="ARBA00041297"/>
    </source>
</evidence>
<evidence type="ECO:0000256" key="1">
    <source>
        <dbReference type="ARBA" id="ARBA00004651"/>
    </source>
</evidence>
<keyword evidence="3" id="KW-0813">Transport</keyword>
<evidence type="ECO:0000256" key="11">
    <source>
        <dbReference type="ARBA" id="ARBA00023136"/>
    </source>
</evidence>